<accession>A0A0H2RA11</accession>
<dbReference type="InterPro" id="IPR001810">
    <property type="entry name" value="F-box_dom"/>
</dbReference>
<protein>
    <recommendedName>
        <fullName evidence="1">F-box domain-containing protein</fullName>
    </recommendedName>
</protein>
<dbReference type="AlphaFoldDB" id="A0A0H2RA11"/>
<organism evidence="2 3">
    <name type="scientific">Schizopora paradoxa</name>
    <dbReference type="NCBI Taxonomy" id="27342"/>
    <lineage>
        <taxon>Eukaryota</taxon>
        <taxon>Fungi</taxon>
        <taxon>Dikarya</taxon>
        <taxon>Basidiomycota</taxon>
        <taxon>Agaricomycotina</taxon>
        <taxon>Agaricomycetes</taxon>
        <taxon>Hymenochaetales</taxon>
        <taxon>Schizoporaceae</taxon>
        <taxon>Schizopora</taxon>
    </lineage>
</organism>
<dbReference type="InParanoid" id="A0A0H2RA11"/>
<evidence type="ECO:0000313" key="3">
    <source>
        <dbReference type="Proteomes" id="UP000053477"/>
    </source>
</evidence>
<keyword evidence="3" id="KW-1185">Reference proteome</keyword>
<dbReference type="EMBL" id="KQ086215">
    <property type="protein sequence ID" value="KLO06333.1"/>
    <property type="molecule type" value="Genomic_DNA"/>
</dbReference>
<reference evidence="2 3" key="1">
    <citation type="submission" date="2015-04" db="EMBL/GenBank/DDBJ databases">
        <title>Complete genome sequence of Schizopora paradoxa KUC8140, a cosmopolitan wood degrader in East Asia.</title>
        <authorList>
            <consortium name="DOE Joint Genome Institute"/>
            <person name="Min B."/>
            <person name="Park H."/>
            <person name="Jang Y."/>
            <person name="Kim J.-J."/>
            <person name="Kim K.H."/>
            <person name="Pangilinan J."/>
            <person name="Lipzen A."/>
            <person name="Riley R."/>
            <person name="Grigoriev I.V."/>
            <person name="Spatafora J.W."/>
            <person name="Choi I.-G."/>
        </authorList>
    </citation>
    <scope>NUCLEOTIDE SEQUENCE [LARGE SCALE GENOMIC DNA]</scope>
    <source>
        <strain evidence="2 3">KUC8140</strain>
    </source>
</reference>
<dbReference type="OrthoDB" id="3248197at2759"/>
<evidence type="ECO:0000313" key="2">
    <source>
        <dbReference type="EMBL" id="KLO06333.1"/>
    </source>
</evidence>
<dbReference type="Proteomes" id="UP000053477">
    <property type="component" value="Unassembled WGS sequence"/>
</dbReference>
<gene>
    <name evidence="2" type="ORF">SCHPADRAFT_895516</name>
</gene>
<sequence length="578" mass="65827">MTSGSLDKHKDISGVLRALEKAARVPNLHMMDLNEVFSWENWSAFQTIDEDVDPFDDDLDSQVIDADSTSRFMASTFEIDTIISMLSVLSDLAKGIQTHFRPSRERIIMKLSRGIGSLPDELVTKIFQFAVWEEGYKAGRQAILLSQVSRRFRNIALAARGLWTTLCSSDASGQLRTFASRGGRKEFFHAHVHYDMKVKSSDIARFTSACQPAIARFETLTLTQESQDWDDGRADYGGVGNLLGWLLKAFSEKHLRLHKLEEINIYGKHGDSYDDRGYGSHRWTTSKLRTLNCSYFLPAPSNNFSSVTHFAFTQSLSGGHRDSSLKWLFEFLLSMPKLATFDLEVHDATSIFSSLNDDDIALSICDKPSITSFTLRLRELYVSISEPGSSRIAKLMNILRMPSLRDLCISVGVNGYSVDESEVRSAQWTQSLYKLTREMIPDHLVYTSQITSLSYELWFDRDADAPQGFCGKAVNIPLDRILNVTTLTLSSFVRILFTQECSSENALRTDFGELSRLRELKFVECENMTVEDLKWTVWSLRVFGVWKNIERVVVEDCYELVYEELVEVVGEERLRYLD</sequence>
<dbReference type="PROSITE" id="PS50181">
    <property type="entry name" value="FBOX"/>
    <property type="match status" value="1"/>
</dbReference>
<name>A0A0H2RA11_9AGAM</name>
<dbReference type="SUPFAM" id="SSF52047">
    <property type="entry name" value="RNI-like"/>
    <property type="match status" value="1"/>
</dbReference>
<dbReference type="SUPFAM" id="SSF81383">
    <property type="entry name" value="F-box domain"/>
    <property type="match status" value="1"/>
</dbReference>
<proteinExistence type="predicted"/>
<dbReference type="InterPro" id="IPR036047">
    <property type="entry name" value="F-box-like_dom_sf"/>
</dbReference>
<evidence type="ECO:0000259" key="1">
    <source>
        <dbReference type="PROSITE" id="PS50181"/>
    </source>
</evidence>
<dbReference type="Gene3D" id="1.20.1280.50">
    <property type="match status" value="1"/>
</dbReference>
<feature type="domain" description="F-box" evidence="1">
    <location>
        <begin position="112"/>
        <end position="166"/>
    </location>
</feature>